<name>A0ABU6THW5_9FABA</name>
<dbReference type="SUPFAM" id="SSF51197">
    <property type="entry name" value="Clavaminate synthase-like"/>
    <property type="match status" value="1"/>
</dbReference>
<dbReference type="PANTHER" id="PTHR47990">
    <property type="entry name" value="2-OXOGLUTARATE (2OG) AND FE(II)-DEPENDENT OXYGENASE SUPERFAMILY PROTEIN-RELATED"/>
    <property type="match status" value="1"/>
</dbReference>
<dbReference type="Proteomes" id="UP001341840">
    <property type="component" value="Unassembled WGS sequence"/>
</dbReference>
<dbReference type="GO" id="GO:0016707">
    <property type="term" value="F:gibberellin 3-beta-dioxygenase activity"/>
    <property type="evidence" value="ECO:0007669"/>
    <property type="project" value="UniProtKB-EC"/>
</dbReference>
<keyword evidence="1" id="KW-0408">Iron</keyword>
<proteinExistence type="inferred from homology"/>
<dbReference type="InterPro" id="IPR044861">
    <property type="entry name" value="IPNS-like_FE2OG_OXY"/>
</dbReference>
<keyword evidence="4" id="KW-1185">Reference proteome</keyword>
<evidence type="ECO:0000313" key="3">
    <source>
        <dbReference type="EMBL" id="MED6148344.1"/>
    </source>
</evidence>
<reference evidence="3 4" key="1">
    <citation type="journal article" date="2023" name="Plants (Basel)">
        <title>Bridging the Gap: Combining Genomics and Transcriptomics Approaches to Understand Stylosanthes scabra, an Orphan Legume from the Brazilian Caatinga.</title>
        <authorList>
            <person name="Ferreira-Neto J.R.C."/>
            <person name="da Silva M.D."/>
            <person name="Binneck E."/>
            <person name="de Melo N.F."/>
            <person name="da Silva R.H."/>
            <person name="de Melo A.L.T.M."/>
            <person name="Pandolfi V."/>
            <person name="Bustamante F.O."/>
            <person name="Brasileiro-Vidal A.C."/>
            <person name="Benko-Iseppon A.M."/>
        </authorList>
    </citation>
    <scope>NUCLEOTIDE SEQUENCE [LARGE SCALE GENOMIC DNA]</scope>
    <source>
        <tissue evidence="3">Leaves</tissue>
    </source>
</reference>
<dbReference type="EMBL" id="JASCZI010091000">
    <property type="protein sequence ID" value="MED6148344.1"/>
    <property type="molecule type" value="Genomic_DNA"/>
</dbReference>
<organism evidence="3 4">
    <name type="scientific">Stylosanthes scabra</name>
    <dbReference type="NCBI Taxonomy" id="79078"/>
    <lineage>
        <taxon>Eukaryota</taxon>
        <taxon>Viridiplantae</taxon>
        <taxon>Streptophyta</taxon>
        <taxon>Embryophyta</taxon>
        <taxon>Tracheophyta</taxon>
        <taxon>Spermatophyta</taxon>
        <taxon>Magnoliopsida</taxon>
        <taxon>eudicotyledons</taxon>
        <taxon>Gunneridae</taxon>
        <taxon>Pentapetalae</taxon>
        <taxon>rosids</taxon>
        <taxon>fabids</taxon>
        <taxon>Fabales</taxon>
        <taxon>Fabaceae</taxon>
        <taxon>Papilionoideae</taxon>
        <taxon>50 kb inversion clade</taxon>
        <taxon>dalbergioids sensu lato</taxon>
        <taxon>Dalbergieae</taxon>
        <taxon>Pterocarpus clade</taxon>
        <taxon>Stylosanthes</taxon>
    </lineage>
</organism>
<keyword evidence="1 3" id="KW-0560">Oxidoreductase</keyword>
<sequence length="245" mass="27970">MGTASVEMVEKDEIDECETTRGRTLRVLVDKWYERKATYWKQLLKSKFASSMDRNTKFFHAIAKSNGRWKGIESIKINHVVTYNNNRSTMSDAMKKFQDESIVLVEKLIRLSFKYLGISKGNWIGPNNHTSAIQLDSYPICPKPENAIGIAPHTDTSIFTLIHQSQSSGLQFSKDGSSWFTVPLEPNTVVINTGDVLHILSNARFKLAPHRVIVNNIKHRYSMVVHYRPIMDHVISPLVQDNTHD</sequence>
<dbReference type="InterPro" id="IPR050231">
    <property type="entry name" value="Iron_ascorbate_oxido_reductase"/>
</dbReference>
<dbReference type="EC" id="1.14.11.15" evidence="3"/>
<dbReference type="PROSITE" id="PS51471">
    <property type="entry name" value="FE2OG_OXY"/>
    <property type="match status" value="1"/>
</dbReference>
<dbReference type="InterPro" id="IPR005123">
    <property type="entry name" value="Oxoglu/Fe-dep_dioxygenase_dom"/>
</dbReference>
<feature type="domain" description="Fe2OG dioxygenase" evidence="2">
    <location>
        <begin position="128"/>
        <end position="229"/>
    </location>
</feature>
<evidence type="ECO:0000256" key="1">
    <source>
        <dbReference type="RuleBase" id="RU003682"/>
    </source>
</evidence>
<gene>
    <name evidence="3" type="primary">GA3ox4_5</name>
    <name evidence="3" type="ORF">PIB30_052363</name>
</gene>
<comment type="similarity">
    <text evidence="1">Belongs to the iron/ascorbate-dependent oxidoreductase family.</text>
</comment>
<protein>
    <submittedName>
        <fullName evidence="3">Iron ascorbate-dependent oxidoreductase</fullName>
        <ecNumber evidence="3">1.14.11.15</ecNumber>
    </submittedName>
</protein>
<dbReference type="Pfam" id="PF03171">
    <property type="entry name" value="2OG-FeII_Oxy"/>
    <property type="match status" value="1"/>
</dbReference>
<keyword evidence="1" id="KW-0479">Metal-binding</keyword>
<accession>A0ABU6THW5</accession>
<evidence type="ECO:0000313" key="4">
    <source>
        <dbReference type="Proteomes" id="UP001341840"/>
    </source>
</evidence>
<comment type="caution">
    <text evidence="3">The sequence shown here is derived from an EMBL/GenBank/DDBJ whole genome shotgun (WGS) entry which is preliminary data.</text>
</comment>
<dbReference type="Gene3D" id="2.60.120.330">
    <property type="entry name" value="B-lactam Antibiotic, Isopenicillin N Synthase, Chain"/>
    <property type="match status" value="1"/>
</dbReference>
<evidence type="ECO:0000259" key="2">
    <source>
        <dbReference type="PROSITE" id="PS51471"/>
    </source>
</evidence>
<dbReference type="InterPro" id="IPR027443">
    <property type="entry name" value="IPNS-like_sf"/>
</dbReference>